<dbReference type="EMBL" id="SMOL01000768">
    <property type="protein sequence ID" value="KAB2597243.1"/>
    <property type="molecule type" value="Genomic_DNA"/>
</dbReference>
<dbReference type="AlphaFoldDB" id="A0A5N5F391"/>
<evidence type="ECO:0000313" key="2">
    <source>
        <dbReference type="EMBL" id="KAB2597243.1"/>
    </source>
</evidence>
<evidence type="ECO:0000313" key="3">
    <source>
        <dbReference type="Proteomes" id="UP000327157"/>
    </source>
</evidence>
<name>A0A5N5F391_9ROSA</name>
<accession>A0A5N5F391</accession>
<comment type="caution">
    <text evidence="2">The sequence shown here is derived from an EMBL/GenBank/DDBJ whole genome shotgun (WGS) entry which is preliminary data.</text>
</comment>
<feature type="compositionally biased region" description="Basic and acidic residues" evidence="1">
    <location>
        <begin position="62"/>
        <end position="74"/>
    </location>
</feature>
<dbReference type="OrthoDB" id="1385607at2759"/>
<gene>
    <name evidence="2" type="ORF">D8674_000163</name>
</gene>
<reference evidence="3" key="2">
    <citation type="submission" date="2019-10" db="EMBL/GenBank/DDBJ databases">
        <title>A de novo genome assembly of a pear dwarfing rootstock.</title>
        <authorList>
            <person name="Wang F."/>
            <person name="Wang J."/>
            <person name="Li S."/>
            <person name="Zhang Y."/>
            <person name="Fang M."/>
            <person name="Ma L."/>
            <person name="Zhao Y."/>
            <person name="Jiang S."/>
        </authorList>
    </citation>
    <scope>NUCLEOTIDE SEQUENCE [LARGE SCALE GENOMIC DNA]</scope>
</reference>
<evidence type="ECO:0000256" key="1">
    <source>
        <dbReference type="SAM" id="MobiDB-lite"/>
    </source>
</evidence>
<keyword evidence="3" id="KW-1185">Reference proteome</keyword>
<protein>
    <submittedName>
        <fullName evidence="2">S ribonuclease</fullName>
    </submittedName>
</protein>
<feature type="region of interest" description="Disordered" evidence="1">
    <location>
        <begin position="62"/>
        <end position="85"/>
    </location>
</feature>
<proteinExistence type="predicted"/>
<dbReference type="Proteomes" id="UP000327157">
    <property type="component" value="Chromosome 1"/>
</dbReference>
<organism evidence="2 3">
    <name type="scientific">Pyrus ussuriensis x Pyrus communis</name>
    <dbReference type="NCBI Taxonomy" id="2448454"/>
    <lineage>
        <taxon>Eukaryota</taxon>
        <taxon>Viridiplantae</taxon>
        <taxon>Streptophyta</taxon>
        <taxon>Embryophyta</taxon>
        <taxon>Tracheophyta</taxon>
        <taxon>Spermatophyta</taxon>
        <taxon>Magnoliopsida</taxon>
        <taxon>eudicotyledons</taxon>
        <taxon>Gunneridae</taxon>
        <taxon>Pentapetalae</taxon>
        <taxon>rosids</taxon>
        <taxon>fabids</taxon>
        <taxon>Rosales</taxon>
        <taxon>Rosaceae</taxon>
        <taxon>Amygdaloideae</taxon>
        <taxon>Maleae</taxon>
        <taxon>Pyrus</taxon>
    </lineage>
</organism>
<sequence length="85" mass="10011">MKLQSLKMKNYLHQRPKPAILNNFNSNEECTCKLNLCVITKEESLILDLINRLEDPLEKHHMDENFGNDNKDNCYEISPPIRPKK</sequence>
<reference evidence="2 3" key="1">
    <citation type="submission" date="2019-09" db="EMBL/GenBank/DDBJ databases">
        <authorList>
            <person name="Ou C."/>
        </authorList>
    </citation>
    <scope>NUCLEOTIDE SEQUENCE [LARGE SCALE GENOMIC DNA]</scope>
    <source>
        <strain evidence="2">S2</strain>
        <tissue evidence="2">Leaf</tissue>
    </source>
</reference>
<reference evidence="2 3" key="3">
    <citation type="submission" date="2019-11" db="EMBL/GenBank/DDBJ databases">
        <title>A de novo genome assembly of a pear dwarfing rootstock.</title>
        <authorList>
            <person name="Wang F."/>
            <person name="Wang J."/>
            <person name="Li S."/>
            <person name="Zhang Y."/>
            <person name="Fang M."/>
            <person name="Ma L."/>
            <person name="Zhao Y."/>
            <person name="Jiang S."/>
        </authorList>
    </citation>
    <scope>NUCLEOTIDE SEQUENCE [LARGE SCALE GENOMIC DNA]</scope>
    <source>
        <strain evidence="2">S2</strain>
        <tissue evidence="2">Leaf</tissue>
    </source>
</reference>